<keyword evidence="2" id="KW-1185">Reference proteome</keyword>
<dbReference type="EMBL" id="JAPXFL010000004">
    <property type="protein sequence ID" value="KAK9507935.1"/>
    <property type="molecule type" value="Genomic_DNA"/>
</dbReference>
<comment type="caution">
    <text evidence="1">The sequence shown here is derived from an EMBL/GenBank/DDBJ whole genome shotgun (WGS) entry which is preliminary data.</text>
</comment>
<organism evidence="1 2">
    <name type="scientific">Rhynocoris fuscipes</name>
    <dbReference type="NCBI Taxonomy" id="488301"/>
    <lineage>
        <taxon>Eukaryota</taxon>
        <taxon>Metazoa</taxon>
        <taxon>Ecdysozoa</taxon>
        <taxon>Arthropoda</taxon>
        <taxon>Hexapoda</taxon>
        <taxon>Insecta</taxon>
        <taxon>Pterygota</taxon>
        <taxon>Neoptera</taxon>
        <taxon>Paraneoptera</taxon>
        <taxon>Hemiptera</taxon>
        <taxon>Heteroptera</taxon>
        <taxon>Panheteroptera</taxon>
        <taxon>Cimicomorpha</taxon>
        <taxon>Reduviidae</taxon>
        <taxon>Harpactorinae</taxon>
        <taxon>Harpactorini</taxon>
        <taxon>Rhynocoris</taxon>
    </lineage>
</organism>
<gene>
    <name evidence="1" type="ORF">O3M35_007692</name>
</gene>
<dbReference type="AlphaFoldDB" id="A0AAW1DCU5"/>
<sequence length="57" mass="6981">MYNRRIADDDLCRFCLEEDETAVHVLCHCEGLVRLRLRIMRKTYPRHAASWRNRYLD</sequence>
<proteinExistence type="predicted"/>
<evidence type="ECO:0008006" key="3">
    <source>
        <dbReference type="Google" id="ProtNLM"/>
    </source>
</evidence>
<dbReference type="Proteomes" id="UP001461498">
    <property type="component" value="Unassembled WGS sequence"/>
</dbReference>
<evidence type="ECO:0000313" key="1">
    <source>
        <dbReference type="EMBL" id="KAK9507935.1"/>
    </source>
</evidence>
<reference evidence="1 2" key="1">
    <citation type="submission" date="2022-12" db="EMBL/GenBank/DDBJ databases">
        <title>Chromosome-level genome assembly of true bugs.</title>
        <authorList>
            <person name="Ma L."/>
            <person name="Li H."/>
        </authorList>
    </citation>
    <scope>NUCLEOTIDE SEQUENCE [LARGE SCALE GENOMIC DNA]</scope>
    <source>
        <strain evidence="1">Lab_2022b</strain>
    </source>
</reference>
<protein>
    <recommendedName>
        <fullName evidence="3">Reverse transcriptase zinc-binding domain-containing protein</fullName>
    </recommendedName>
</protein>
<accession>A0AAW1DCU5</accession>
<name>A0AAW1DCU5_9HEMI</name>
<evidence type="ECO:0000313" key="2">
    <source>
        <dbReference type="Proteomes" id="UP001461498"/>
    </source>
</evidence>